<feature type="domain" description="Glycosyltransferase subfamily 4-like N-terminal" evidence="2">
    <location>
        <begin position="11"/>
        <end position="183"/>
    </location>
</feature>
<dbReference type="SUPFAM" id="SSF53756">
    <property type="entry name" value="UDP-Glycosyltransferase/glycogen phosphorylase"/>
    <property type="match status" value="1"/>
</dbReference>
<dbReference type="PANTHER" id="PTHR45871">
    <property type="entry name" value="N-ACETYLGLUCOSAMINYL-PHOSPHATIDYLINOSITOL BIOSYNTHETIC PROTEIN"/>
    <property type="match status" value="1"/>
</dbReference>
<dbReference type="InterPro" id="IPR028098">
    <property type="entry name" value="Glyco_trans_4-like_N"/>
</dbReference>
<accession>A0A916RCC3</accession>
<evidence type="ECO:0000313" key="4">
    <source>
        <dbReference type="Proteomes" id="UP000636264"/>
    </source>
</evidence>
<keyword evidence="4" id="KW-1185">Reference proteome</keyword>
<organism evidence="3 4">
    <name type="scientific">Nitratireductor aestuarii</name>
    <dbReference type="NCBI Taxonomy" id="1735103"/>
    <lineage>
        <taxon>Bacteria</taxon>
        <taxon>Pseudomonadati</taxon>
        <taxon>Pseudomonadota</taxon>
        <taxon>Alphaproteobacteria</taxon>
        <taxon>Hyphomicrobiales</taxon>
        <taxon>Phyllobacteriaceae</taxon>
        <taxon>Nitratireductor</taxon>
    </lineage>
</organism>
<dbReference type="PANTHER" id="PTHR45871:SF1">
    <property type="entry name" value="PHOSPHATIDYLINOSITOL N-ACETYLGLUCOSAMINYLTRANSFERASE SUBUNIT A"/>
    <property type="match status" value="1"/>
</dbReference>
<evidence type="ECO:0000259" key="1">
    <source>
        <dbReference type="Pfam" id="PF00534"/>
    </source>
</evidence>
<evidence type="ECO:0000259" key="2">
    <source>
        <dbReference type="Pfam" id="PF13439"/>
    </source>
</evidence>
<keyword evidence="3" id="KW-0808">Transferase</keyword>
<name>A0A916RCC3_9HYPH</name>
<gene>
    <name evidence="3" type="ORF">GCM10011385_00450</name>
</gene>
<dbReference type="CDD" id="cd03801">
    <property type="entry name" value="GT4_PimA-like"/>
    <property type="match status" value="1"/>
</dbReference>
<proteinExistence type="predicted"/>
<protein>
    <submittedName>
        <fullName evidence="3">Transferase</fullName>
    </submittedName>
</protein>
<dbReference type="Proteomes" id="UP000636264">
    <property type="component" value="Unassembled WGS sequence"/>
</dbReference>
<sequence length="372" mass="40477">MRIVHCFRAPVGGVFRHVRDLCDAQIAEGHELGIVCDSTTGGPHEDRLLAEIAPKLSLGLIRTPMQRQVGPGDIASSWRTLRALRAMRPDILHGHGAKGGVYARTFGTVMRLTGRPVARLYSPHGGTLHHSVDTFAGKVYFGIERSLERITDHLIFVSEYESRTYNSKIGTPRCPVSIVYNGLRAGEFEPVTADPDATDFLYIGTMRDLKGPDLFIAALKQVEETAQRPVTATLVGDGEDLAKYIAQAEALDFGERVRFLPAMPARDAFRLGRLMVVPSRAEAMPYIVLEALAAGKPLIATRVGGIPEIFGARSEALCDPSAASLASTMARAFEDETSWKNLMPGGQNLKEKFSIEAMAGKISGIYKQSLSP</sequence>
<reference evidence="3" key="1">
    <citation type="journal article" date="2014" name="Int. J. Syst. Evol. Microbiol.">
        <title>Complete genome sequence of Corynebacterium casei LMG S-19264T (=DSM 44701T), isolated from a smear-ripened cheese.</title>
        <authorList>
            <consortium name="US DOE Joint Genome Institute (JGI-PGF)"/>
            <person name="Walter F."/>
            <person name="Albersmeier A."/>
            <person name="Kalinowski J."/>
            <person name="Ruckert C."/>
        </authorList>
    </citation>
    <scope>NUCLEOTIDE SEQUENCE</scope>
    <source>
        <strain evidence="3">CGMCC 1.15320</strain>
    </source>
</reference>
<dbReference type="InterPro" id="IPR001296">
    <property type="entry name" value="Glyco_trans_1"/>
</dbReference>
<dbReference type="AlphaFoldDB" id="A0A916RCC3"/>
<dbReference type="EMBL" id="BMIF01000001">
    <property type="protein sequence ID" value="GGA51109.1"/>
    <property type="molecule type" value="Genomic_DNA"/>
</dbReference>
<comment type="caution">
    <text evidence="3">The sequence shown here is derived from an EMBL/GenBank/DDBJ whole genome shotgun (WGS) entry which is preliminary data.</text>
</comment>
<dbReference type="GO" id="GO:0016757">
    <property type="term" value="F:glycosyltransferase activity"/>
    <property type="evidence" value="ECO:0007669"/>
    <property type="project" value="InterPro"/>
</dbReference>
<feature type="domain" description="Glycosyl transferase family 1" evidence="1">
    <location>
        <begin position="192"/>
        <end position="340"/>
    </location>
</feature>
<dbReference type="Pfam" id="PF00534">
    <property type="entry name" value="Glycos_transf_1"/>
    <property type="match status" value="1"/>
</dbReference>
<dbReference type="Pfam" id="PF13439">
    <property type="entry name" value="Glyco_transf_4"/>
    <property type="match status" value="1"/>
</dbReference>
<evidence type="ECO:0000313" key="3">
    <source>
        <dbReference type="EMBL" id="GGA51109.1"/>
    </source>
</evidence>
<dbReference type="Gene3D" id="3.40.50.2000">
    <property type="entry name" value="Glycogen Phosphorylase B"/>
    <property type="match status" value="2"/>
</dbReference>
<dbReference type="RefSeq" id="WP_188718927.1">
    <property type="nucleotide sequence ID" value="NZ_BMIF01000001.1"/>
</dbReference>
<reference evidence="3" key="2">
    <citation type="submission" date="2020-09" db="EMBL/GenBank/DDBJ databases">
        <authorList>
            <person name="Sun Q."/>
            <person name="Zhou Y."/>
        </authorList>
    </citation>
    <scope>NUCLEOTIDE SEQUENCE</scope>
    <source>
        <strain evidence="3">CGMCC 1.15320</strain>
    </source>
</reference>